<evidence type="ECO:0000256" key="6">
    <source>
        <dbReference type="ARBA" id="ARBA00023053"/>
    </source>
</evidence>
<accession>A0ABS7CB56</accession>
<keyword evidence="6" id="KW-0915">Sodium</keyword>
<evidence type="ECO:0000256" key="5">
    <source>
        <dbReference type="ARBA" id="ARBA00022989"/>
    </source>
</evidence>
<feature type="transmembrane region" description="Helical" evidence="10">
    <location>
        <begin position="83"/>
        <end position="108"/>
    </location>
</feature>
<dbReference type="PANTHER" id="PTHR10110:SF86">
    <property type="entry name" value="SODIUM_HYDROGEN EXCHANGER 7"/>
    <property type="match status" value="1"/>
</dbReference>
<protein>
    <submittedName>
        <fullName evidence="12">Cation:proton antiporter</fullName>
    </submittedName>
</protein>
<keyword evidence="13" id="KW-1185">Reference proteome</keyword>
<feature type="transmembrane region" description="Helical" evidence="10">
    <location>
        <begin position="45"/>
        <end position="71"/>
    </location>
</feature>
<reference evidence="12 13" key="1">
    <citation type="submission" date="2021-07" db="EMBL/GenBank/DDBJ databases">
        <title>Paenibacillus radiodurans sp. nov., isolated from the southeastern edge of Tengger Desert.</title>
        <authorList>
            <person name="Zhang G."/>
        </authorList>
    </citation>
    <scope>NUCLEOTIDE SEQUENCE [LARGE SCALE GENOMIC DNA]</scope>
    <source>
        <strain evidence="12 13">CCM 7311</strain>
    </source>
</reference>
<proteinExistence type="predicted"/>
<dbReference type="EMBL" id="JAHZIK010001083">
    <property type="protein sequence ID" value="MBW7458138.1"/>
    <property type="molecule type" value="Genomic_DNA"/>
</dbReference>
<dbReference type="InterPro" id="IPR018422">
    <property type="entry name" value="Cation/H_exchanger_CPA1"/>
</dbReference>
<keyword evidence="3" id="KW-1003">Cell membrane</keyword>
<feature type="non-terminal residue" evidence="12">
    <location>
        <position position="1"/>
    </location>
</feature>
<evidence type="ECO:0000256" key="8">
    <source>
        <dbReference type="ARBA" id="ARBA00023136"/>
    </source>
</evidence>
<name>A0ABS7CB56_9BACL</name>
<feature type="domain" description="Cation/H+ exchanger transmembrane" evidence="11">
    <location>
        <begin position="2"/>
        <end position="223"/>
    </location>
</feature>
<dbReference type="PANTHER" id="PTHR10110">
    <property type="entry name" value="SODIUM/HYDROGEN EXCHANGER"/>
    <property type="match status" value="1"/>
</dbReference>
<feature type="transmembrane region" description="Helical" evidence="10">
    <location>
        <begin position="202"/>
        <end position="224"/>
    </location>
</feature>
<keyword evidence="4 10" id="KW-0812">Transmembrane</keyword>
<evidence type="ECO:0000256" key="2">
    <source>
        <dbReference type="ARBA" id="ARBA00022448"/>
    </source>
</evidence>
<keyword evidence="8 10" id="KW-0472">Membrane</keyword>
<keyword evidence="7" id="KW-0406">Ion transport</keyword>
<evidence type="ECO:0000259" key="11">
    <source>
        <dbReference type="Pfam" id="PF00999"/>
    </source>
</evidence>
<comment type="subcellular location">
    <subcellularLocation>
        <location evidence="1">Cell membrane</location>
        <topology evidence="1">Multi-pass membrane protein</topology>
    </subcellularLocation>
</comment>
<evidence type="ECO:0000313" key="12">
    <source>
        <dbReference type="EMBL" id="MBW7458138.1"/>
    </source>
</evidence>
<keyword evidence="9" id="KW-0739">Sodium transport</keyword>
<feature type="transmembrane region" description="Helical" evidence="10">
    <location>
        <begin position="166"/>
        <end position="190"/>
    </location>
</feature>
<keyword evidence="5 10" id="KW-1133">Transmembrane helix</keyword>
<evidence type="ECO:0000313" key="13">
    <source>
        <dbReference type="Proteomes" id="UP001519887"/>
    </source>
</evidence>
<sequence>LLIALGGLLCGAAAAFLIIRFRVFLRRYGIEDITMHMLLQILTPFAIYLIAEEIHVSGVLAVVAGGIVHAIERDRSESLTMKLQFVSASTWSVILFILNGLVFVILGLQIPSVLAAIFKDKAFNNVQVMGYIVVISLTLIVLRFLWVYLFSALVNREQNGRRFKAALLTSLSGVRGAITLAGAFSIPLFLDDGTLFPERSLIIFLSAGVILFTLIVASFILPLIPMEKTPQQKGQQSQEERLKQAKIQIMNAAVSAIKESMQEDNKAAAMTVITDYRRQLLHIRSEGSSTKEGAEVRAMTKRLHLYALAAERQTVKRLFEQGEIYPGAVRRVQFMLNQTELMLTNRVKYAAVLTVVVARKLIVKLMGHTKEALTDEDIRTLTEVKKQAAEAAVAAVEEITDKNNKSAALAVISHYHEMIERLNSGMHGRKKTHQSALDVKGIHIMAIQTERDEIQSLYEKGEITHGMANKLRMFSNFREASFFEEEEFA</sequence>
<evidence type="ECO:0000256" key="10">
    <source>
        <dbReference type="SAM" id="Phobius"/>
    </source>
</evidence>
<organism evidence="12 13">
    <name type="scientific">Paenibacillus sepulcri</name>
    <dbReference type="NCBI Taxonomy" id="359917"/>
    <lineage>
        <taxon>Bacteria</taxon>
        <taxon>Bacillati</taxon>
        <taxon>Bacillota</taxon>
        <taxon>Bacilli</taxon>
        <taxon>Bacillales</taxon>
        <taxon>Paenibacillaceae</taxon>
        <taxon>Paenibacillus</taxon>
    </lineage>
</organism>
<feature type="transmembrane region" description="Helical" evidence="10">
    <location>
        <begin position="128"/>
        <end position="154"/>
    </location>
</feature>
<evidence type="ECO:0000256" key="3">
    <source>
        <dbReference type="ARBA" id="ARBA00022475"/>
    </source>
</evidence>
<evidence type="ECO:0000256" key="1">
    <source>
        <dbReference type="ARBA" id="ARBA00004651"/>
    </source>
</evidence>
<dbReference type="Pfam" id="PF00999">
    <property type="entry name" value="Na_H_Exchanger"/>
    <property type="match status" value="1"/>
</dbReference>
<comment type="caution">
    <text evidence="12">The sequence shown here is derived from an EMBL/GenBank/DDBJ whole genome shotgun (WGS) entry which is preliminary data.</text>
</comment>
<evidence type="ECO:0000256" key="9">
    <source>
        <dbReference type="ARBA" id="ARBA00023201"/>
    </source>
</evidence>
<keyword evidence="2" id="KW-0813">Transport</keyword>
<gene>
    <name evidence="12" type="ORF">K0U00_29265</name>
</gene>
<dbReference type="InterPro" id="IPR006153">
    <property type="entry name" value="Cation/H_exchanger_TM"/>
</dbReference>
<dbReference type="Proteomes" id="UP001519887">
    <property type="component" value="Unassembled WGS sequence"/>
</dbReference>
<evidence type="ECO:0000256" key="4">
    <source>
        <dbReference type="ARBA" id="ARBA00022692"/>
    </source>
</evidence>
<evidence type="ECO:0000256" key="7">
    <source>
        <dbReference type="ARBA" id="ARBA00023065"/>
    </source>
</evidence>